<comment type="caution">
    <text evidence="2">The sequence shown here is derived from an EMBL/GenBank/DDBJ whole genome shotgun (WGS) entry which is preliminary data.</text>
</comment>
<dbReference type="PANTHER" id="PTHR30137">
    <property type="entry name" value="LUCIFERASE-LIKE MONOOXYGENASE"/>
    <property type="match status" value="1"/>
</dbReference>
<feature type="domain" description="Luciferase-like" evidence="1">
    <location>
        <begin position="18"/>
        <end position="257"/>
    </location>
</feature>
<evidence type="ECO:0000313" key="2">
    <source>
        <dbReference type="EMBL" id="GAA3674573.1"/>
    </source>
</evidence>
<evidence type="ECO:0000313" key="3">
    <source>
        <dbReference type="Proteomes" id="UP001500752"/>
    </source>
</evidence>
<dbReference type="RefSeq" id="WP_345149092.1">
    <property type="nucleotide sequence ID" value="NZ_BAABEO010000008.1"/>
</dbReference>
<sequence>MSSSPLRLSFLAFVEHARVEGNRSRDLQEGLELFELAEDLGYDVGYVRHRHLEPYLSAPLPFLAAAGQRTRRLGLGVSVTAIRFENPARLAEEAATVDLLTGGRLHLGLSSGYANNEGTFGQAYGAVDGALREVVDRRVARFVQAISGEAISVADEQVSFAAAGTPLAVQPFSPGLRDRIAYGAGSLASAERTGRQGLGLQLSTLNTESNGASFEQTQLECIRAYRAEHVRATGRPGHVSVSRQILPVTSEQDAADLEWLLERDRTRQAEQAAGTSPFQFGKVPSGSPEEIAEALSGDVALREADELVLALPFDHPARVVRRILAVVAEEVAPALGRKAVA</sequence>
<gene>
    <name evidence="2" type="ORF">GCM10023081_11230</name>
</gene>
<organism evidence="2 3">
    <name type="scientific">Arthrobacter ginkgonis</name>
    <dbReference type="NCBI Taxonomy" id="1630594"/>
    <lineage>
        <taxon>Bacteria</taxon>
        <taxon>Bacillati</taxon>
        <taxon>Actinomycetota</taxon>
        <taxon>Actinomycetes</taxon>
        <taxon>Micrococcales</taxon>
        <taxon>Micrococcaceae</taxon>
        <taxon>Arthrobacter</taxon>
    </lineage>
</organism>
<evidence type="ECO:0000259" key="1">
    <source>
        <dbReference type="Pfam" id="PF00296"/>
    </source>
</evidence>
<dbReference type="Pfam" id="PF00296">
    <property type="entry name" value="Bac_luciferase"/>
    <property type="match status" value="1"/>
</dbReference>
<keyword evidence="3" id="KW-1185">Reference proteome</keyword>
<reference evidence="3" key="1">
    <citation type="journal article" date="2019" name="Int. J. Syst. Evol. Microbiol.">
        <title>The Global Catalogue of Microorganisms (GCM) 10K type strain sequencing project: providing services to taxonomists for standard genome sequencing and annotation.</title>
        <authorList>
            <consortium name="The Broad Institute Genomics Platform"/>
            <consortium name="The Broad Institute Genome Sequencing Center for Infectious Disease"/>
            <person name="Wu L."/>
            <person name="Ma J."/>
        </authorList>
    </citation>
    <scope>NUCLEOTIDE SEQUENCE [LARGE SCALE GENOMIC DNA]</scope>
    <source>
        <strain evidence="3">JCM 30742</strain>
    </source>
</reference>
<proteinExistence type="predicted"/>
<dbReference type="Gene3D" id="3.20.20.30">
    <property type="entry name" value="Luciferase-like domain"/>
    <property type="match status" value="1"/>
</dbReference>
<dbReference type="EMBL" id="BAABEO010000008">
    <property type="protein sequence ID" value="GAA3674573.1"/>
    <property type="molecule type" value="Genomic_DNA"/>
</dbReference>
<accession>A0ABP7BZM9</accession>
<name>A0ABP7BZM9_9MICC</name>
<dbReference type="PANTHER" id="PTHR30137:SF15">
    <property type="entry name" value="BLL6902 PROTEIN"/>
    <property type="match status" value="1"/>
</dbReference>
<dbReference type="Proteomes" id="UP001500752">
    <property type="component" value="Unassembled WGS sequence"/>
</dbReference>
<dbReference type="InterPro" id="IPR050766">
    <property type="entry name" value="Bact_Lucif_Oxidored"/>
</dbReference>
<dbReference type="InterPro" id="IPR011251">
    <property type="entry name" value="Luciferase-like_dom"/>
</dbReference>
<protein>
    <submittedName>
        <fullName evidence="2">LLM class flavin-dependent oxidoreductase</fullName>
    </submittedName>
</protein>
<dbReference type="SUPFAM" id="SSF51679">
    <property type="entry name" value="Bacterial luciferase-like"/>
    <property type="match status" value="1"/>
</dbReference>
<dbReference type="InterPro" id="IPR036661">
    <property type="entry name" value="Luciferase-like_sf"/>
</dbReference>